<dbReference type="RefSeq" id="WP_166204845.1">
    <property type="nucleotide sequence ID" value="NZ_VIKU02000002.1"/>
</dbReference>
<feature type="domain" description="HTH luxR-type" evidence="3">
    <location>
        <begin position="869"/>
        <end position="926"/>
    </location>
</feature>
<dbReference type="Gene3D" id="2.130.10.10">
    <property type="entry name" value="YVTN repeat-like/Quinoprotein amine dehydrogenase"/>
    <property type="match status" value="1"/>
</dbReference>
<organism evidence="4 5">
    <name type="scientific">Pelagihabitans pacificus</name>
    <dbReference type="NCBI Taxonomy" id="2696054"/>
    <lineage>
        <taxon>Bacteria</taxon>
        <taxon>Pseudomonadati</taxon>
        <taxon>Bacteroidota</taxon>
        <taxon>Flavobacteriia</taxon>
        <taxon>Flavobacteriales</taxon>
        <taxon>Flavobacteriaceae</taxon>
        <taxon>Pelagihabitans</taxon>
    </lineage>
</organism>
<protein>
    <submittedName>
        <fullName evidence="4">LuxR family transcriptional regulator</fullName>
    </submittedName>
</protein>
<accession>A0A967ASL8</accession>
<dbReference type="Gene3D" id="2.60.40.10">
    <property type="entry name" value="Immunoglobulins"/>
    <property type="match status" value="1"/>
</dbReference>
<dbReference type="InterPro" id="IPR016032">
    <property type="entry name" value="Sig_transdc_resp-reg_C-effctor"/>
</dbReference>
<gene>
    <name evidence="4" type="ORF">FK220_009260</name>
</gene>
<feature type="transmembrane region" description="Helical" evidence="2">
    <location>
        <begin position="726"/>
        <end position="751"/>
    </location>
</feature>
<dbReference type="AlphaFoldDB" id="A0A967ASL8"/>
<dbReference type="SMART" id="SM00421">
    <property type="entry name" value="HTH_LUXR"/>
    <property type="match status" value="1"/>
</dbReference>
<keyword evidence="2" id="KW-0472">Membrane</keyword>
<dbReference type="InterPro" id="IPR036388">
    <property type="entry name" value="WH-like_DNA-bd_sf"/>
</dbReference>
<dbReference type="InterPro" id="IPR015943">
    <property type="entry name" value="WD40/YVTN_repeat-like_dom_sf"/>
</dbReference>
<dbReference type="EMBL" id="VIKU02000002">
    <property type="protein sequence ID" value="NHF59528.1"/>
    <property type="molecule type" value="Genomic_DNA"/>
</dbReference>
<evidence type="ECO:0000313" key="5">
    <source>
        <dbReference type="Proteomes" id="UP000707206"/>
    </source>
</evidence>
<dbReference type="InterPro" id="IPR000792">
    <property type="entry name" value="Tscrpt_reg_LuxR_C"/>
</dbReference>
<dbReference type="GO" id="GO:0006355">
    <property type="term" value="P:regulation of DNA-templated transcription"/>
    <property type="evidence" value="ECO:0007669"/>
    <property type="project" value="InterPro"/>
</dbReference>
<keyword evidence="5" id="KW-1185">Reference proteome</keyword>
<dbReference type="GO" id="GO:0003677">
    <property type="term" value="F:DNA binding"/>
    <property type="evidence" value="ECO:0007669"/>
    <property type="project" value="InterPro"/>
</dbReference>
<reference evidence="4" key="1">
    <citation type="submission" date="2019-07" db="EMBL/GenBank/DDBJ databases">
        <authorList>
            <person name="De-Chao Zhang Q."/>
        </authorList>
    </citation>
    <scope>NUCLEOTIDE SEQUENCE</scope>
    <source>
        <strain evidence="4">TP-CH-4</strain>
    </source>
</reference>
<dbReference type="Proteomes" id="UP000707206">
    <property type="component" value="Unassembled WGS sequence"/>
</dbReference>
<keyword evidence="2" id="KW-1133">Transmembrane helix</keyword>
<evidence type="ECO:0000313" key="4">
    <source>
        <dbReference type="EMBL" id="NHF59528.1"/>
    </source>
</evidence>
<evidence type="ECO:0000259" key="3">
    <source>
        <dbReference type="SMART" id="SM00421"/>
    </source>
</evidence>
<dbReference type="InterPro" id="IPR013783">
    <property type="entry name" value="Ig-like_fold"/>
</dbReference>
<sequence length="929" mass="107048">MKYVSLFFLLTTIGLLSQELPPIQNFYPKDYHGENQNWAISQSPKRLVYVANSKGLMEFNGASWQLYPSPNETIMRSVKVVDDRIYTGCFMEFGYWQKNNLGTLSYTSISKQMSVELIEDEEFWNIINVDDYVVFQSLRRIYIWNVNNGMVKTIDSESTITKMFEIDQNIYFQRMGEGIFKLESGSDFLLFEDDIVRNDEVINIFGSGKDLLILTKNNGFYTLENDVLVPSNAFPNTFLSNLSLYAGIQLRDKSFVLGSVSDGLLYLSDRGELLYRINQDTGLSNNTVLSLFEDIDSNIWTGLDHGVSYVNLKAPYRVFNDTKGVLGSVYASAVYDGNLYLGTNQGLFYKPLNGNNGFRFINGTQEQVWFLKEIDGKLLCGHNSGTFEIKGDQATKIVSIQGAWNMGKLPNRPGLLLQGNYDGLYVLVRSGDSWRLRNKISGFNNSSRYFETLGNQIFVNHEYNGVFKIEVDDSFFGVKHMVKDTLLKGSNSGLVKYNGNLLYAYKNGILHYDEDDQRFVTDSLLSRAYTEEEYESGKLVVHEEDKKLWIFNKSNISFFEPIGLTNSLKIKNVPLTKEMRGDILGYESIIKLNEDGTYLVGKTSGYLTFNINEIKPKDFGVYIGSITNSDNTDETLLDQMTEGSFASNENNFNFSFYAPVYNKYLSTQYQFRLKGMYDEWSNWSEKAEVFYENLPFGAYTFDLRAKIGNTMSNNTASYSFVIAKPWYISNVMIALYVLGMVLLSFFMHFAYKRYYRKQRQKLIEKNKRELELTQVQNEKEIIRIKNERLEIENKSKSKELAASTMSIIKKNELLTNIKNELNSIEDKEMVRPVIKIIDKSLNRNDDWELFQEAFNNADSEFLKKVKALHPNLSPNDLRLCAYLRLNLSSKEIAQLLHISPRSVEIKRYRLRKKMDLRQGDNLVGYILKL</sequence>
<comment type="caution">
    <text evidence="4">The sequence shown here is derived from an EMBL/GenBank/DDBJ whole genome shotgun (WGS) entry which is preliminary data.</text>
</comment>
<dbReference type="Gene3D" id="1.10.10.10">
    <property type="entry name" value="Winged helix-like DNA-binding domain superfamily/Winged helix DNA-binding domain"/>
    <property type="match status" value="1"/>
</dbReference>
<keyword evidence="1" id="KW-0175">Coiled coil</keyword>
<name>A0A967ASL8_9FLAO</name>
<evidence type="ECO:0000256" key="1">
    <source>
        <dbReference type="SAM" id="Coils"/>
    </source>
</evidence>
<reference evidence="4" key="2">
    <citation type="submission" date="2020-03" db="EMBL/GenBank/DDBJ databases">
        <title>Flavobacteriaceae bacterium strain TP-CH-4, a member of the family Flavobacteriaceae isolated from a deep-sea seamount.</title>
        <authorList>
            <person name="Zhang D.-C."/>
        </authorList>
    </citation>
    <scope>NUCLEOTIDE SEQUENCE</scope>
    <source>
        <strain evidence="4">TP-CH-4</strain>
    </source>
</reference>
<evidence type="ECO:0000256" key="2">
    <source>
        <dbReference type="SAM" id="Phobius"/>
    </source>
</evidence>
<dbReference type="SUPFAM" id="SSF46894">
    <property type="entry name" value="C-terminal effector domain of the bipartite response regulators"/>
    <property type="match status" value="1"/>
</dbReference>
<feature type="coiled-coil region" evidence="1">
    <location>
        <begin position="772"/>
        <end position="827"/>
    </location>
</feature>
<keyword evidence="2" id="KW-0812">Transmembrane</keyword>
<dbReference type="InterPro" id="IPR011123">
    <property type="entry name" value="Y_Y_Y"/>
</dbReference>
<proteinExistence type="predicted"/>
<dbReference type="Pfam" id="PF07495">
    <property type="entry name" value="Y_Y_Y"/>
    <property type="match status" value="1"/>
</dbReference>